<proteinExistence type="predicted"/>
<dbReference type="EMBL" id="JAESVP010000001">
    <property type="protein sequence ID" value="MBL4926519.1"/>
    <property type="molecule type" value="Genomic_DNA"/>
</dbReference>
<organism evidence="1 2">
    <name type="scientific">Fuscibacter oryzae</name>
    <dbReference type="NCBI Taxonomy" id="2803939"/>
    <lineage>
        <taxon>Bacteria</taxon>
        <taxon>Pseudomonadati</taxon>
        <taxon>Pseudomonadota</taxon>
        <taxon>Alphaproteobacteria</taxon>
        <taxon>Rhodobacterales</taxon>
        <taxon>Paracoccaceae</taxon>
        <taxon>Fuscibacter</taxon>
    </lineage>
</organism>
<dbReference type="Pfam" id="PF20107">
    <property type="entry name" value="DUF6497"/>
    <property type="match status" value="1"/>
</dbReference>
<reference evidence="1" key="1">
    <citation type="submission" date="2021-01" db="EMBL/GenBank/DDBJ databases">
        <title>Genome seq and assembly of Tabrizicola sp. KVB23.</title>
        <authorList>
            <person name="Chhetri G."/>
        </authorList>
    </citation>
    <scope>NUCLEOTIDE SEQUENCE</scope>
    <source>
        <strain evidence="1">KVB23</strain>
    </source>
</reference>
<dbReference type="Proteomes" id="UP000619033">
    <property type="component" value="Unassembled WGS sequence"/>
</dbReference>
<dbReference type="InterPro" id="IPR045467">
    <property type="entry name" value="DUF6497"/>
</dbReference>
<name>A0A8J7MP63_9RHOB</name>
<evidence type="ECO:0000313" key="1">
    <source>
        <dbReference type="EMBL" id="MBL4926519.1"/>
    </source>
</evidence>
<accession>A0A8J7MP63</accession>
<protein>
    <submittedName>
        <fullName evidence="1">Acetolactate synthase</fullName>
    </submittedName>
</protein>
<dbReference type="AlphaFoldDB" id="A0A8J7MP63"/>
<keyword evidence="2" id="KW-1185">Reference proteome</keyword>
<evidence type="ECO:0000313" key="2">
    <source>
        <dbReference type="Proteomes" id="UP000619033"/>
    </source>
</evidence>
<gene>
    <name evidence="1" type="ORF">JI744_00240</name>
</gene>
<sequence>MAVPSGQAVTLQEVLWNVPGPDGLAARFRFLAPQIARSGGTVNFEAASADMLWLCQNFAIERISTLGPAPQQVIISLADRDIPFGQADEEATQFFEAYRLEDGQCIWEAF</sequence>
<comment type="caution">
    <text evidence="1">The sequence shown here is derived from an EMBL/GenBank/DDBJ whole genome shotgun (WGS) entry which is preliminary data.</text>
</comment>